<protein>
    <recommendedName>
        <fullName evidence="4">Transposase</fullName>
    </recommendedName>
</protein>
<accession>A0A8S2UTE3</accession>
<evidence type="ECO:0008006" key="4">
    <source>
        <dbReference type="Google" id="ProtNLM"/>
    </source>
</evidence>
<reference evidence="2" key="1">
    <citation type="submission" date="2021-02" db="EMBL/GenBank/DDBJ databases">
        <authorList>
            <person name="Nowell W R."/>
        </authorList>
    </citation>
    <scope>NUCLEOTIDE SEQUENCE</scope>
</reference>
<evidence type="ECO:0000313" key="2">
    <source>
        <dbReference type="EMBL" id="CAF4362478.1"/>
    </source>
</evidence>
<organism evidence="2 3">
    <name type="scientific">Didymodactylos carnosus</name>
    <dbReference type="NCBI Taxonomy" id="1234261"/>
    <lineage>
        <taxon>Eukaryota</taxon>
        <taxon>Metazoa</taxon>
        <taxon>Spiralia</taxon>
        <taxon>Gnathifera</taxon>
        <taxon>Rotifera</taxon>
        <taxon>Eurotatoria</taxon>
        <taxon>Bdelloidea</taxon>
        <taxon>Philodinida</taxon>
        <taxon>Philodinidae</taxon>
        <taxon>Didymodactylos</taxon>
    </lineage>
</organism>
<feature type="compositionally biased region" description="Acidic residues" evidence="1">
    <location>
        <begin position="84"/>
        <end position="98"/>
    </location>
</feature>
<dbReference type="AlphaFoldDB" id="A0A8S2UTE3"/>
<name>A0A8S2UTE3_9BILA</name>
<gene>
    <name evidence="2" type="ORF">TMI583_LOCUS41637</name>
</gene>
<dbReference type="EMBL" id="CAJOBA010066061">
    <property type="protein sequence ID" value="CAF4362478.1"/>
    <property type="molecule type" value="Genomic_DNA"/>
</dbReference>
<comment type="caution">
    <text evidence="2">The sequence shown here is derived from an EMBL/GenBank/DDBJ whole genome shotgun (WGS) entry which is preliminary data.</text>
</comment>
<dbReference type="InterPro" id="IPR012337">
    <property type="entry name" value="RNaseH-like_sf"/>
</dbReference>
<feature type="region of interest" description="Disordered" evidence="1">
    <location>
        <begin position="84"/>
        <end position="136"/>
    </location>
</feature>
<feature type="non-terminal residue" evidence="2">
    <location>
        <position position="1"/>
    </location>
</feature>
<sequence>DRRLRSYFGITMHTIINNELKCYLLSFERLKGRHTAINILNEFNKVIKFYELESKLVRIVTDNASNNTAAFDNIRLPGFDEYFNEDGDVHDSDDEEDNQQSITVLNDGQVNDDDEGEEDNSESEMAGGDEDDELKR</sequence>
<evidence type="ECO:0000313" key="3">
    <source>
        <dbReference type="Proteomes" id="UP000682733"/>
    </source>
</evidence>
<proteinExistence type="predicted"/>
<dbReference type="Proteomes" id="UP000682733">
    <property type="component" value="Unassembled WGS sequence"/>
</dbReference>
<dbReference type="PANTHER" id="PTHR47501">
    <property type="entry name" value="TRANSPOSASE-RELATED"/>
    <property type="match status" value="1"/>
</dbReference>
<dbReference type="SUPFAM" id="SSF53098">
    <property type="entry name" value="Ribonuclease H-like"/>
    <property type="match status" value="1"/>
</dbReference>
<feature type="compositionally biased region" description="Acidic residues" evidence="1">
    <location>
        <begin position="110"/>
        <end position="136"/>
    </location>
</feature>
<evidence type="ECO:0000256" key="1">
    <source>
        <dbReference type="SAM" id="MobiDB-lite"/>
    </source>
</evidence>